<dbReference type="InterPro" id="IPR001810">
    <property type="entry name" value="F-box_dom"/>
</dbReference>
<dbReference type="AlphaFoldDB" id="A0A2G8RTG2"/>
<evidence type="ECO:0000259" key="1">
    <source>
        <dbReference type="Pfam" id="PF12937"/>
    </source>
</evidence>
<dbReference type="STRING" id="1077348.A0A2G8RTG2"/>
<comment type="caution">
    <text evidence="2">The sequence shown here is derived from an EMBL/GenBank/DDBJ whole genome shotgun (WGS) entry which is preliminary data.</text>
</comment>
<dbReference type="Proteomes" id="UP000230002">
    <property type="component" value="Unassembled WGS sequence"/>
</dbReference>
<name>A0A2G8RTG2_9APHY</name>
<proteinExistence type="predicted"/>
<dbReference type="Pfam" id="PF12937">
    <property type="entry name" value="F-box-like"/>
    <property type="match status" value="1"/>
</dbReference>
<evidence type="ECO:0000313" key="2">
    <source>
        <dbReference type="EMBL" id="PIL24807.1"/>
    </source>
</evidence>
<dbReference type="Gene3D" id="1.20.1280.50">
    <property type="match status" value="1"/>
</dbReference>
<protein>
    <recommendedName>
        <fullName evidence="1">F-box domain-containing protein</fullName>
    </recommendedName>
</protein>
<evidence type="ECO:0000313" key="3">
    <source>
        <dbReference type="Proteomes" id="UP000230002"/>
    </source>
</evidence>
<accession>A0A2G8RTG2</accession>
<feature type="domain" description="F-box" evidence="1">
    <location>
        <begin position="72"/>
        <end position="136"/>
    </location>
</feature>
<dbReference type="OrthoDB" id="2745018at2759"/>
<reference evidence="2 3" key="1">
    <citation type="journal article" date="2015" name="Sci. Rep.">
        <title>Chromosome-level genome map provides insights into diverse defense mechanisms in the medicinal fungus Ganoderma sinense.</title>
        <authorList>
            <person name="Zhu Y."/>
            <person name="Xu J."/>
            <person name="Sun C."/>
            <person name="Zhou S."/>
            <person name="Xu H."/>
            <person name="Nelson D.R."/>
            <person name="Qian J."/>
            <person name="Song J."/>
            <person name="Luo H."/>
            <person name="Xiang L."/>
            <person name="Li Y."/>
            <person name="Xu Z."/>
            <person name="Ji A."/>
            <person name="Wang L."/>
            <person name="Lu S."/>
            <person name="Hayward A."/>
            <person name="Sun W."/>
            <person name="Li X."/>
            <person name="Schwartz D.C."/>
            <person name="Wang Y."/>
            <person name="Chen S."/>
        </authorList>
    </citation>
    <scope>NUCLEOTIDE SEQUENCE [LARGE SCALE GENOMIC DNA]</scope>
    <source>
        <strain evidence="2 3">ZZ0214-1</strain>
    </source>
</reference>
<sequence length="612" mass="67053">MRLPDLGPLTQLEPEGRAILLAEVLHAGLVQHQESCWMGKSSTIPPLLDSLAQVLSESLAIVRSLTNASASISRLPNEILSAVFEWVPGQVDDASRIATFDCFRSVDVRDAVPLTAVCRWWRQVALATPSLWSTVCDPKAPQLAPQHSFHTRCPGGALTVFCDNHTSDYALSILRMHGDRVRQLYAFGSHSLAALQSPDMSLPNLEHCVVQCASVDAPIPRLPLLAGESVRLRSLTLHGASFLPSSSFPSLTHLMISKPTRLRSGVLYAVGDLLDFISGSPLLRELHLYRLAHSGVETTMAGPPARAELVRLARLEKLCILETQNSNHYPQDPKIIPLLDALLPRVHIPDTCMVRIGQLRPSDLAKCLGCLGPSRRATRMCVESLNDRHYHQRRSLVLADPERAHYTRLDVSLFGPSEGGYLFYLLLALSLPIFRDVRELYTDSSTAYGWPSGAFAALPLLEVVAIRPMPGENARWTGTTRCAKDFIGALEVTKSSGGESSAVCCPRLATLVCGARPAGQDEDEGEDREEAYLRRLVGSRENAGHPLRRLLVWRASGESERGLREYGGDGGFVRAYEGEEAAALACGAWRTPAPPGCPDWMEEQMYHPSVTV</sequence>
<keyword evidence="3" id="KW-1185">Reference proteome</keyword>
<gene>
    <name evidence="2" type="ORF">GSI_12693</name>
</gene>
<dbReference type="EMBL" id="AYKW01000056">
    <property type="protein sequence ID" value="PIL24807.1"/>
    <property type="molecule type" value="Genomic_DNA"/>
</dbReference>
<dbReference type="SUPFAM" id="SSF81383">
    <property type="entry name" value="F-box domain"/>
    <property type="match status" value="1"/>
</dbReference>
<organism evidence="2 3">
    <name type="scientific">Ganoderma sinense ZZ0214-1</name>
    <dbReference type="NCBI Taxonomy" id="1077348"/>
    <lineage>
        <taxon>Eukaryota</taxon>
        <taxon>Fungi</taxon>
        <taxon>Dikarya</taxon>
        <taxon>Basidiomycota</taxon>
        <taxon>Agaricomycotina</taxon>
        <taxon>Agaricomycetes</taxon>
        <taxon>Polyporales</taxon>
        <taxon>Polyporaceae</taxon>
        <taxon>Ganoderma</taxon>
    </lineage>
</organism>
<dbReference type="InterPro" id="IPR036047">
    <property type="entry name" value="F-box-like_dom_sf"/>
</dbReference>